<dbReference type="PANTHER" id="PTHR11228">
    <property type="entry name" value="RADICAL SAM DOMAIN PROTEIN"/>
    <property type="match status" value="1"/>
</dbReference>
<organism evidence="8">
    <name type="scientific">Geobacter sp. (strain M21)</name>
    <dbReference type="NCBI Taxonomy" id="443144"/>
    <lineage>
        <taxon>Bacteria</taxon>
        <taxon>Pseudomonadati</taxon>
        <taxon>Thermodesulfobacteriota</taxon>
        <taxon>Desulfuromonadia</taxon>
        <taxon>Geobacterales</taxon>
        <taxon>Geobacteraceae</taxon>
        <taxon>Geobacter</taxon>
    </lineage>
</organism>
<name>C6DZW0_GEOSM</name>
<dbReference type="InterPro" id="IPR017200">
    <property type="entry name" value="PqqE-like"/>
</dbReference>
<proteinExistence type="predicted"/>
<dbReference type="GO" id="GO:0051539">
    <property type="term" value="F:4 iron, 4 sulfur cluster binding"/>
    <property type="evidence" value="ECO:0007669"/>
    <property type="project" value="UniProtKB-KW"/>
</dbReference>
<dbReference type="InterPro" id="IPR013785">
    <property type="entry name" value="Aldolase_TIM"/>
</dbReference>
<evidence type="ECO:0000256" key="6">
    <source>
        <dbReference type="ARBA" id="ARBA00023014"/>
    </source>
</evidence>
<dbReference type="AlphaFoldDB" id="C6DZW0"/>
<evidence type="ECO:0000256" key="4">
    <source>
        <dbReference type="ARBA" id="ARBA00022723"/>
    </source>
</evidence>
<dbReference type="SFLD" id="SFLDG01067">
    <property type="entry name" value="SPASM/twitch_domain_containing"/>
    <property type="match status" value="1"/>
</dbReference>
<dbReference type="STRING" id="443144.GM21_2461"/>
<keyword evidence="4" id="KW-0479">Metal-binding</keyword>
<dbReference type="eggNOG" id="COG0535">
    <property type="taxonomic scope" value="Bacteria"/>
</dbReference>
<dbReference type="Gene3D" id="3.20.20.70">
    <property type="entry name" value="Aldolase class I"/>
    <property type="match status" value="1"/>
</dbReference>
<dbReference type="CDD" id="cd01335">
    <property type="entry name" value="Radical_SAM"/>
    <property type="match status" value="1"/>
</dbReference>
<dbReference type="OrthoDB" id="9782387at2"/>
<sequence>MTLIAGAYRELSAELLRERHHKEVRALDCIAFLTYRCTSCCKTCTIWQREGSGEGELSREQWLALVPGLASYGLRSFEIFGGDALLRKEVIFDLTRDLTKAGISTYFPTNANLCDRDTVQRLIAAGLGTVYISIDDVEEGHDKVRGVSGTFAKVRDALENFAQLRGTGKLPQIIVCTTLSSLNFRNFPRLIEFLEQYPVDAVYPRPLGEFSRANVEASAMDGALPEPYFASSDGESHLMSRPELEAMYRMIEEMKRKHRGIYINWRTYYSTTDDTFLRGEYPLEECRVASTVVTINPNGDVVPCPFFRSYVIGNLREHPLDAIWGNEKHRRFLRSQKQGGLGICRNCNTRTYYTSLEETLRYYGKRALERMGTRFGKDLK</sequence>
<dbReference type="HOGENOM" id="CLU_009273_4_2_7"/>
<dbReference type="SUPFAM" id="SSF102114">
    <property type="entry name" value="Radical SAM enzymes"/>
    <property type="match status" value="1"/>
</dbReference>
<dbReference type="PIRSF" id="PIRSF037420">
    <property type="entry name" value="PQQ_syn_pqqE"/>
    <property type="match status" value="1"/>
</dbReference>
<reference evidence="8" key="1">
    <citation type="submission" date="2009-07" db="EMBL/GenBank/DDBJ databases">
        <title>Complete sequence of Geobacter sp. M21.</title>
        <authorList>
            <consortium name="US DOE Joint Genome Institute"/>
            <person name="Lucas S."/>
            <person name="Copeland A."/>
            <person name="Lapidus A."/>
            <person name="Glavina del Rio T."/>
            <person name="Dalin E."/>
            <person name="Tice H."/>
            <person name="Bruce D."/>
            <person name="Goodwin L."/>
            <person name="Pitluck S."/>
            <person name="Saunders E."/>
            <person name="Brettin T."/>
            <person name="Detter J.C."/>
            <person name="Han C."/>
            <person name="Larimer F."/>
            <person name="Land M."/>
            <person name="Hauser L."/>
            <person name="Kyrpides N."/>
            <person name="Ovchinnikova G."/>
            <person name="Lovley D."/>
        </authorList>
    </citation>
    <scope>NUCLEOTIDE SEQUENCE [LARGE SCALE GENOMIC DNA]</scope>
    <source>
        <strain evidence="8">M21</strain>
    </source>
</reference>
<dbReference type="SFLD" id="SFLDS00029">
    <property type="entry name" value="Radical_SAM"/>
    <property type="match status" value="1"/>
</dbReference>
<dbReference type="PANTHER" id="PTHR11228:SF7">
    <property type="entry name" value="PQQA PEPTIDE CYCLASE"/>
    <property type="match status" value="1"/>
</dbReference>
<protein>
    <submittedName>
        <fullName evidence="8">Radical SAM domain protein</fullName>
    </submittedName>
</protein>
<dbReference type="InterPro" id="IPR050377">
    <property type="entry name" value="Radical_SAM_PqqE_MftC-like"/>
</dbReference>
<evidence type="ECO:0000256" key="5">
    <source>
        <dbReference type="ARBA" id="ARBA00023004"/>
    </source>
</evidence>
<dbReference type="EMBL" id="CP001661">
    <property type="protein sequence ID" value="ACT18504.1"/>
    <property type="molecule type" value="Genomic_DNA"/>
</dbReference>
<evidence type="ECO:0000256" key="1">
    <source>
        <dbReference type="ARBA" id="ARBA00001966"/>
    </source>
</evidence>
<feature type="domain" description="Radical SAM core" evidence="7">
    <location>
        <begin position="22"/>
        <end position="264"/>
    </location>
</feature>
<evidence type="ECO:0000256" key="3">
    <source>
        <dbReference type="ARBA" id="ARBA00022691"/>
    </source>
</evidence>
<accession>C6DZW0</accession>
<dbReference type="GO" id="GO:0003824">
    <property type="term" value="F:catalytic activity"/>
    <property type="evidence" value="ECO:0007669"/>
    <property type="project" value="InterPro"/>
</dbReference>
<dbReference type="KEGG" id="gem:GM21_2461"/>
<evidence type="ECO:0000259" key="7">
    <source>
        <dbReference type="PROSITE" id="PS51918"/>
    </source>
</evidence>
<gene>
    <name evidence="8" type="ordered locus">GM21_2461</name>
</gene>
<dbReference type="CDD" id="cd21109">
    <property type="entry name" value="SPASM"/>
    <property type="match status" value="1"/>
</dbReference>
<dbReference type="PROSITE" id="PS51918">
    <property type="entry name" value="RADICAL_SAM"/>
    <property type="match status" value="1"/>
</dbReference>
<dbReference type="InterPro" id="IPR058240">
    <property type="entry name" value="rSAM_sf"/>
</dbReference>
<dbReference type="Pfam" id="PF13186">
    <property type="entry name" value="SPASM"/>
    <property type="match status" value="1"/>
</dbReference>
<keyword evidence="3" id="KW-0949">S-adenosyl-L-methionine</keyword>
<evidence type="ECO:0000256" key="2">
    <source>
        <dbReference type="ARBA" id="ARBA00022485"/>
    </source>
</evidence>
<comment type="cofactor">
    <cofactor evidence="1">
        <name>[4Fe-4S] cluster</name>
        <dbReference type="ChEBI" id="CHEBI:49883"/>
    </cofactor>
</comment>
<dbReference type="GO" id="GO:0046872">
    <property type="term" value="F:metal ion binding"/>
    <property type="evidence" value="ECO:0007669"/>
    <property type="project" value="UniProtKB-KW"/>
</dbReference>
<evidence type="ECO:0000313" key="8">
    <source>
        <dbReference type="EMBL" id="ACT18504.1"/>
    </source>
</evidence>
<keyword evidence="5" id="KW-0408">Iron</keyword>
<dbReference type="InterPro" id="IPR023885">
    <property type="entry name" value="4Fe4S-binding_SPASM_dom"/>
</dbReference>
<keyword evidence="6" id="KW-0411">Iron-sulfur</keyword>
<keyword evidence="2" id="KW-0004">4Fe-4S</keyword>
<dbReference type="Pfam" id="PF04055">
    <property type="entry name" value="Radical_SAM"/>
    <property type="match status" value="1"/>
</dbReference>
<dbReference type="NCBIfam" id="TIGR04085">
    <property type="entry name" value="rSAM_more_4Fe4S"/>
    <property type="match status" value="1"/>
</dbReference>
<dbReference type="InterPro" id="IPR007197">
    <property type="entry name" value="rSAM"/>
</dbReference>